<dbReference type="PROSITE" id="PS50888">
    <property type="entry name" value="BHLH"/>
    <property type="match status" value="1"/>
</dbReference>
<evidence type="ECO:0000256" key="4">
    <source>
        <dbReference type="ARBA" id="ARBA00023163"/>
    </source>
</evidence>
<dbReference type="Gene3D" id="4.10.280.10">
    <property type="entry name" value="Helix-loop-helix DNA-binding domain"/>
    <property type="match status" value="1"/>
</dbReference>
<dbReference type="InterPro" id="IPR036638">
    <property type="entry name" value="HLH_DNA-bd_sf"/>
</dbReference>
<feature type="coiled-coil region" evidence="6">
    <location>
        <begin position="172"/>
        <end position="206"/>
    </location>
</feature>
<dbReference type="GO" id="GO:0005634">
    <property type="term" value="C:nucleus"/>
    <property type="evidence" value="ECO:0007669"/>
    <property type="project" value="UniProtKB-SubCell"/>
</dbReference>
<organism evidence="9 10">
    <name type="scientific">Panagrellus redivivus</name>
    <name type="common">Microworm</name>
    <dbReference type="NCBI Taxonomy" id="6233"/>
    <lineage>
        <taxon>Eukaryota</taxon>
        <taxon>Metazoa</taxon>
        <taxon>Ecdysozoa</taxon>
        <taxon>Nematoda</taxon>
        <taxon>Chromadorea</taxon>
        <taxon>Rhabditida</taxon>
        <taxon>Tylenchina</taxon>
        <taxon>Panagrolaimomorpha</taxon>
        <taxon>Panagrolaimoidea</taxon>
        <taxon>Panagrolaimidae</taxon>
        <taxon>Panagrellus</taxon>
    </lineage>
</organism>
<evidence type="ECO:0000256" key="6">
    <source>
        <dbReference type="SAM" id="Coils"/>
    </source>
</evidence>
<dbReference type="InterPro" id="IPR011598">
    <property type="entry name" value="bHLH_dom"/>
</dbReference>
<dbReference type="WBParaSite" id="Pan_g21919.t1">
    <property type="protein sequence ID" value="Pan_g21919.t1"/>
    <property type="gene ID" value="Pan_g21919"/>
</dbReference>
<evidence type="ECO:0000256" key="7">
    <source>
        <dbReference type="SAM" id="MobiDB-lite"/>
    </source>
</evidence>
<dbReference type="Proteomes" id="UP000492821">
    <property type="component" value="Unassembled WGS sequence"/>
</dbReference>
<dbReference type="GO" id="GO:0046983">
    <property type="term" value="F:protein dimerization activity"/>
    <property type="evidence" value="ECO:0007669"/>
    <property type="project" value="InterPro"/>
</dbReference>
<reference evidence="10" key="2">
    <citation type="submission" date="2020-10" db="UniProtKB">
        <authorList>
            <consortium name="WormBaseParasite"/>
        </authorList>
    </citation>
    <scope>IDENTIFICATION</scope>
</reference>
<dbReference type="SUPFAM" id="SSF47459">
    <property type="entry name" value="HLH, helix-loop-helix DNA-binding domain"/>
    <property type="match status" value="1"/>
</dbReference>
<feature type="compositionally biased region" description="Low complexity" evidence="7">
    <location>
        <begin position="71"/>
        <end position="89"/>
    </location>
</feature>
<evidence type="ECO:0000313" key="10">
    <source>
        <dbReference type="WBParaSite" id="Pan_g21919.t1"/>
    </source>
</evidence>
<keyword evidence="6" id="KW-0175">Coiled coil</keyword>
<keyword evidence="9" id="KW-1185">Reference proteome</keyword>
<dbReference type="GO" id="GO:0000981">
    <property type="term" value="F:DNA-binding transcription factor activity, RNA polymerase II-specific"/>
    <property type="evidence" value="ECO:0007669"/>
    <property type="project" value="TreeGrafter"/>
</dbReference>
<feature type="region of interest" description="Disordered" evidence="7">
    <location>
        <begin position="71"/>
        <end position="119"/>
    </location>
</feature>
<keyword evidence="5" id="KW-0539">Nucleus</keyword>
<comment type="subcellular location">
    <subcellularLocation>
        <location evidence="1">Nucleus</location>
    </subcellularLocation>
</comment>
<protein>
    <submittedName>
        <fullName evidence="10">BHLH domain-containing protein</fullName>
    </submittedName>
</protein>
<feature type="compositionally biased region" description="Low complexity" evidence="7">
    <location>
        <begin position="102"/>
        <end position="112"/>
    </location>
</feature>
<feature type="domain" description="BHLH" evidence="8">
    <location>
        <begin position="109"/>
        <end position="161"/>
    </location>
</feature>
<sequence>MTSAIDTFVQQALRLFEQTNSLQQLNFVGRGGDLDKQFPASAFNVYNPVTAPSTVNPGYCASYSGASATSSLRSSPTSSMLSSGPTSPLQQSSGGPIKKAKSSAQSTRQSRAAHNELEKNRRANLRSFLDQIKAILPPEYDSTRDTTLSLLTRARNYLREKRQLRDTKIHERNETASENTKLAARLEELKAQRDALKKELEQVEVQPEPEFEPEPIIDVVMVKEEIVTEPAAPSTAESSRLGSPVFLEYSPSNKPSGIIFPTPADRMLKIDPYLEGLLPPMPLSYPYPLLIQGQFGRSPIA</sequence>
<evidence type="ECO:0000256" key="5">
    <source>
        <dbReference type="ARBA" id="ARBA00023242"/>
    </source>
</evidence>
<evidence type="ECO:0000313" key="9">
    <source>
        <dbReference type="Proteomes" id="UP000492821"/>
    </source>
</evidence>
<dbReference type="AlphaFoldDB" id="A0A7E4VKM7"/>
<keyword evidence="3" id="KW-0238">DNA-binding</keyword>
<dbReference type="GO" id="GO:0000978">
    <property type="term" value="F:RNA polymerase II cis-regulatory region sequence-specific DNA binding"/>
    <property type="evidence" value="ECO:0007669"/>
    <property type="project" value="TreeGrafter"/>
</dbReference>
<keyword evidence="2" id="KW-0805">Transcription regulation</keyword>
<evidence type="ECO:0000259" key="8">
    <source>
        <dbReference type="PROSITE" id="PS50888"/>
    </source>
</evidence>
<reference evidence="9" key="1">
    <citation type="journal article" date="2013" name="Genetics">
        <title>The draft genome and transcriptome of Panagrellus redivivus are shaped by the harsh demands of a free-living lifestyle.</title>
        <authorList>
            <person name="Srinivasan J."/>
            <person name="Dillman A.R."/>
            <person name="Macchietto M.G."/>
            <person name="Heikkinen L."/>
            <person name="Lakso M."/>
            <person name="Fracchia K.M."/>
            <person name="Antoshechkin I."/>
            <person name="Mortazavi A."/>
            <person name="Wong G."/>
            <person name="Sternberg P.W."/>
        </authorList>
    </citation>
    <scope>NUCLEOTIDE SEQUENCE [LARGE SCALE GENOMIC DNA]</scope>
    <source>
        <strain evidence="9">MT8872</strain>
    </source>
</reference>
<dbReference type="PANTHER" id="PTHR11969">
    <property type="entry name" value="MAX DIMERIZATION, MAD"/>
    <property type="match status" value="1"/>
</dbReference>
<dbReference type="SMART" id="SM00353">
    <property type="entry name" value="HLH"/>
    <property type="match status" value="1"/>
</dbReference>
<evidence type="ECO:0000256" key="3">
    <source>
        <dbReference type="ARBA" id="ARBA00023125"/>
    </source>
</evidence>
<proteinExistence type="predicted"/>
<keyword evidence="4" id="KW-0804">Transcription</keyword>
<evidence type="ECO:0000256" key="2">
    <source>
        <dbReference type="ARBA" id="ARBA00023015"/>
    </source>
</evidence>
<dbReference type="PANTHER" id="PTHR11969:SF54">
    <property type="entry name" value="MAD-LIKE PROTEIN 1"/>
    <property type="match status" value="1"/>
</dbReference>
<dbReference type="Pfam" id="PF00010">
    <property type="entry name" value="HLH"/>
    <property type="match status" value="1"/>
</dbReference>
<evidence type="ECO:0000256" key="1">
    <source>
        <dbReference type="ARBA" id="ARBA00004123"/>
    </source>
</evidence>
<name>A0A7E4VKM7_PANRE</name>
<accession>A0A7E4VKM7</accession>